<dbReference type="Pfam" id="PF00005">
    <property type="entry name" value="ABC_tran"/>
    <property type="match status" value="1"/>
</dbReference>
<dbReference type="GO" id="GO:0005524">
    <property type="term" value="F:ATP binding"/>
    <property type="evidence" value="ECO:0007669"/>
    <property type="project" value="UniProtKB-KW"/>
</dbReference>
<dbReference type="InterPro" id="IPR051782">
    <property type="entry name" value="ABC_Transporter_VariousFunc"/>
</dbReference>
<feature type="domain" description="ABC transporter" evidence="4">
    <location>
        <begin position="6"/>
        <end position="224"/>
    </location>
</feature>
<accession>A0ABT8GSN5</accession>
<dbReference type="SUPFAM" id="SSF52540">
    <property type="entry name" value="P-loop containing nucleoside triphosphate hydrolases"/>
    <property type="match status" value="1"/>
</dbReference>
<protein>
    <submittedName>
        <fullName evidence="5">ABC transporter ATP-binding protein</fullName>
    </submittedName>
</protein>
<keyword evidence="1" id="KW-0813">Transport</keyword>
<comment type="caution">
    <text evidence="5">The sequence shown here is derived from an EMBL/GenBank/DDBJ whole genome shotgun (WGS) entry which is preliminary data.</text>
</comment>
<keyword evidence="6" id="KW-1185">Reference proteome</keyword>
<name>A0ABT8GSN5_9BACL</name>
<dbReference type="Proteomes" id="UP001172743">
    <property type="component" value="Unassembled WGS sequence"/>
</dbReference>
<gene>
    <name evidence="5" type="ORF">QYB95_12775</name>
</gene>
<dbReference type="InterPro" id="IPR003593">
    <property type="entry name" value="AAA+_ATPase"/>
</dbReference>
<evidence type="ECO:0000313" key="5">
    <source>
        <dbReference type="EMBL" id="MDN4494418.1"/>
    </source>
</evidence>
<organism evidence="5 6">
    <name type="scientific">Ureibacillus aquaedulcis</name>
    <dbReference type="NCBI Taxonomy" id="3058421"/>
    <lineage>
        <taxon>Bacteria</taxon>
        <taxon>Bacillati</taxon>
        <taxon>Bacillota</taxon>
        <taxon>Bacilli</taxon>
        <taxon>Bacillales</taxon>
        <taxon>Caryophanaceae</taxon>
        <taxon>Ureibacillus</taxon>
    </lineage>
</organism>
<evidence type="ECO:0000256" key="3">
    <source>
        <dbReference type="ARBA" id="ARBA00022840"/>
    </source>
</evidence>
<evidence type="ECO:0000313" key="6">
    <source>
        <dbReference type="Proteomes" id="UP001172743"/>
    </source>
</evidence>
<keyword evidence="3 5" id="KW-0067">ATP-binding</keyword>
<keyword evidence="5" id="KW-0436">Ligase</keyword>
<dbReference type="RefSeq" id="WP_301138714.1">
    <property type="nucleotide sequence ID" value="NZ_JAUHTQ010000009.1"/>
</dbReference>
<dbReference type="CDD" id="cd03230">
    <property type="entry name" value="ABC_DR_subfamily_A"/>
    <property type="match status" value="1"/>
</dbReference>
<keyword evidence="2" id="KW-0547">Nucleotide-binding</keyword>
<dbReference type="PANTHER" id="PTHR42939:SF1">
    <property type="entry name" value="ABC TRANSPORTER ATP-BINDING PROTEIN ALBC-RELATED"/>
    <property type="match status" value="1"/>
</dbReference>
<dbReference type="PANTHER" id="PTHR42939">
    <property type="entry name" value="ABC TRANSPORTER ATP-BINDING PROTEIN ALBC-RELATED"/>
    <property type="match status" value="1"/>
</dbReference>
<dbReference type="Gene3D" id="3.40.50.300">
    <property type="entry name" value="P-loop containing nucleotide triphosphate hydrolases"/>
    <property type="match status" value="1"/>
</dbReference>
<evidence type="ECO:0000256" key="1">
    <source>
        <dbReference type="ARBA" id="ARBA00022448"/>
    </source>
</evidence>
<proteinExistence type="predicted"/>
<dbReference type="GO" id="GO:0016874">
    <property type="term" value="F:ligase activity"/>
    <property type="evidence" value="ECO:0007669"/>
    <property type="project" value="UniProtKB-KW"/>
</dbReference>
<sequence length="272" mass="30784">MDKNILEVSNVSKEIGGKKILKNITFTCEDYTTLAIRGSNGSGKSTLLKILAGIYEPTSGVVNRGNRKVGYVTEHFPESLRFKLKEYLILTASFQNIPKQQIEEDLIKYIEMFNLQAHVNTPLKKCSKGTKQKVGIIQALMMKPDILLLDEPLTGLDSATQSELFYLLEKLKKQVTIIFTTHEEKMIESLADAIFSVESGEVLHNPQFRTLQKLIKVNFKDQSILRKLNPDQITYEGNTAFITVDTTKSDELLLALLNNNCSILEVKERREV</sequence>
<dbReference type="PROSITE" id="PS50893">
    <property type="entry name" value="ABC_TRANSPORTER_2"/>
    <property type="match status" value="1"/>
</dbReference>
<evidence type="ECO:0000256" key="2">
    <source>
        <dbReference type="ARBA" id="ARBA00022741"/>
    </source>
</evidence>
<dbReference type="SMART" id="SM00382">
    <property type="entry name" value="AAA"/>
    <property type="match status" value="1"/>
</dbReference>
<dbReference type="InterPro" id="IPR027417">
    <property type="entry name" value="P-loop_NTPase"/>
</dbReference>
<evidence type="ECO:0000259" key="4">
    <source>
        <dbReference type="PROSITE" id="PS50893"/>
    </source>
</evidence>
<dbReference type="EMBL" id="JAUHTQ010000009">
    <property type="protein sequence ID" value="MDN4494418.1"/>
    <property type="molecule type" value="Genomic_DNA"/>
</dbReference>
<dbReference type="InterPro" id="IPR003439">
    <property type="entry name" value="ABC_transporter-like_ATP-bd"/>
</dbReference>
<reference evidence="5" key="1">
    <citation type="submission" date="2023-07" db="EMBL/GenBank/DDBJ databases">
        <title>Ureibacillus sp. isolated from freshwater well.</title>
        <authorList>
            <person name="Kirdat K."/>
            <person name="Bhatt A."/>
            <person name="Teware R."/>
            <person name="Bhavsar Y."/>
            <person name="Yadav A."/>
        </authorList>
    </citation>
    <scope>NUCLEOTIDE SEQUENCE</scope>
    <source>
        <strain evidence="5">BA0131</strain>
    </source>
</reference>